<dbReference type="InterPro" id="IPR001564">
    <property type="entry name" value="Nucleoside_diP_kinase"/>
</dbReference>
<evidence type="ECO:0000256" key="1">
    <source>
        <dbReference type="PROSITE-ProRule" id="PRU00706"/>
    </source>
</evidence>
<proteinExistence type="evidence at transcript level"/>
<dbReference type="GO" id="GO:0006183">
    <property type="term" value="P:GTP biosynthetic process"/>
    <property type="evidence" value="ECO:0007669"/>
    <property type="project" value="InterPro"/>
</dbReference>
<dbReference type="AlphaFoldDB" id="A0A9F1U409"/>
<evidence type="ECO:0000313" key="4">
    <source>
        <dbReference type="EMBL" id="WAW84848.1"/>
    </source>
</evidence>
<feature type="domain" description="Thioredoxin" evidence="3">
    <location>
        <begin position="1"/>
        <end position="132"/>
    </location>
</feature>
<dbReference type="InterPro" id="IPR017937">
    <property type="entry name" value="Thioredoxin_CS"/>
</dbReference>
<dbReference type="GO" id="GO:0004550">
    <property type="term" value="F:nucleoside diphosphate kinase activity"/>
    <property type="evidence" value="ECO:0007669"/>
    <property type="project" value="InterPro"/>
</dbReference>
<dbReference type="Pfam" id="PF00085">
    <property type="entry name" value="Thioredoxin"/>
    <property type="match status" value="1"/>
</dbReference>
<reference evidence="4" key="1">
    <citation type="submission" date="2022-03" db="EMBL/GenBank/DDBJ databases">
        <authorList>
            <person name="Mikhailov K."/>
            <person name="Kravchuk O."/>
            <person name="Lyupina Y."/>
            <person name="Adameyko K."/>
        </authorList>
    </citation>
    <scope>NUCLEOTIDE SEQUENCE</scope>
</reference>
<organism evidence="4">
    <name type="scientific">Halisarca dujardinii</name>
    <name type="common">Dujardin's slime sponge</name>
    <dbReference type="NCBI Taxonomy" id="2583056"/>
    <lineage>
        <taxon>Eukaryota</taxon>
        <taxon>Metazoa</taxon>
        <taxon>Porifera</taxon>
        <taxon>Demospongiae</taxon>
        <taxon>Verongimorpha</taxon>
        <taxon>Chondrillida</taxon>
        <taxon>Halisarcidae</taxon>
        <taxon>Halisarca</taxon>
    </lineage>
</organism>
<evidence type="ECO:0000256" key="2">
    <source>
        <dbReference type="RuleBase" id="RU004011"/>
    </source>
</evidence>
<dbReference type="InterPro" id="IPR036249">
    <property type="entry name" value="Thioredoxin-like_sf"/>
</dbReference>
<dbReference type="GO" id="GO:0006228">
    <property type="term" value="P:UTP biosynthetic process"/>
    <property type="evidence" value="ECO:0007669"/>
    <property type="project" value="InterPro"/>
</dbReference>
<dbReference type="SMART" id="SM00562">
    <property type="entry name" value="NDK"/>
    <property type="match status" value="3"/>
</dbReference>
<dbReference type="GO" id="GO:0006241">
    <property type="term" value="P:CTP biosynthetic process"/>
    <property type="evidence" value="ECO:0007669"/>
    <property type="project" value="InterPro"/>
</dbReference>
<dbReference type="Gene3D" id="3.40.30.10">
    <property type="entry name" value="Glutaredoxin"/>
    <property type="match status" value="1"/>
</dbReference>
<dbReference type="InterPro" id="IPR051766">
    <property type="entry name" value="TXND_domain-containing"/>
</dbReference>
<dbReference type="PRINTS" id="PR01243">
    <property type="entry name" value="NUCDPKINASE"/>
</dbReference>
<accession>A0A9F1U409</accession>
<sequence length="606" mass="67353">MPLQVSIGNSREKKMPGKKQIQLQEEVETNEDWKNLLSSKKGLLVVDVYSGWCGPCKAVLSLFRRLKNEMGDGLFFATAISDKISALEKYRDQSKPCFLFMATGGNLVRVVRGADGPLLESAVKEQLDREKKVLNGEGERTVIEDVALDEPDELLDSEPEEDENQVEEKVPTKKQYTVAIIKPDAVSAGIADEILSKMEASGMEVLLKEERTLSKEEAAKFYKQHEGSDHFEELVDFMTSGPSLTVVLSQGESGEGVVEEFRTLLGPTAVEEAKEQSPDSLRAQYGSGSWKNAVHGSDSSESAARELAFFFPKFIVPWVPGTEPPIQRTLAVIRPAAYAKYKEEILGKIHEAGFEIAMTKEVELSKEDAGHFYSEHREQDFFDSLTTHMSSGPFLVLALAREDAVEGWRDLLGPKVIEEAKEKAPDSLRSQFSEEGLEINPLHGSSDLEAASNELEFFFPTEQTVAVIKPNAFSERETIVKKIEEAGFSVSMSRETQLTKEQIEQLYSEHKDKDFFGDLSEFMSSGPSLFMVLSRAEAIQGWRAMMGPVDPSEAKEQEQASLRALFGVDKIQNAVHGTSSKEKAQELIKEFFGEPEPDQPQEVAGD</sequence>
<dbReference type="PROSITE" id="PS00194">
    <property type="entry name" value="THIOREDOXIN_1"/>
    <property type="match status" value="1"/>
</dbReference>
<comment type="caution">
    <text evidence="1">Lacks conserved residue(s) required for the propagation of feature annotation.</text>
</comment>
<dbReference type="CDD" id="cd04416">
    <property type="entry name" value="NDPk_TX"/>
    <property type="match status" value="3"/>
</dbReference>
<dbReference type="SUPFAM" id="SSF54919">
    <property type="entry name" value="Nucleoside diphosphate kinase, NDK"/>
    <property type="match status" value="3"/>
</dbReference>
<protein>
    <submittedName>
        <fullName evidence="4">Thioredoxin domain-containing protein 3</fullName>
    </submittedName>
</protein>
<evidence type="ECO:0000259" key="3">
    <source>
        <dbReference type="PROSITE" id="PS51352"/>
    </source>
</evidence>
<dbReference type="PANTHER" id="PTHR46135:SF3">
    <property type="entry name" value="NME_NM23 FAMILY MEMBER 8"/>
    <property type="match status" value="1"/>
</dbReference>
<dbReference type="Pfam" id="PF00334">
    <property type="entry name" value="NDK"/>
    <property type="match status" value="2"/>
</dbReference>
<dbReference type="SUPFAM" id="SSF52833">
    <property type="entry name" value="Thioredoxin-like"/>
    <property type="match status" value="1"/>
</dbReference>
<dbReference type="PROSITE" id="PS51374">
    <property type="entry name" value="NDPK_LIKE"/>
    <property type="match status" value="3"/>
</dbReference>
<name>A0A9F1U409_HALDU</name>
<comment type="similarity">
    <text evidence="1 2">Belongs to the NDK family.</text>
</comment>
<dbReference type="EMBL" id="OM982439">
    <property type="protein sequence ID" value="WAW84848.1"/>
    <property type="molecule type" value="mRNA"/>
</dbReference>
<dbReference type="Gene3D" id="3.30.70.141">
    <property type="entry name" value="Nucleoside diphosphate kinase-like domain"/>
    <property type="match status" value="3"/>
</dbReference>
<gene>
    <name evidence="4" type="primary">NME8</name>
</gene>
<dbReference type="InterPro" id="IPR013766">
    <property type="entry name" value="Thioredoxin_domain"/>
</dbReference>
<dbReference type="PROSITE" id="PS51352">
    <property type="entry name" value="THIOREDOXIN_2"/>
    <property type="match status" value="1"/>
</dbReference>
<dbReference type="InterPro" id="IPR034907">
    <property type="entry name" value="NDK-like_dom"/>
</dbReference>
<dbReference type="InterPro" id="IPR036850">
    <property type="entry name" value="NDK-like_dom_sf"/>
</dbReference>
<dbReference type="PANTHER" id="PTHR46135">
    <property type="entry name" value="NME/NM23 FAMILY MEMBER 8"/>
    <property type="match status" value="1"/>
</dbReference>